<reference evidence="2" key="1">
    <citation type="journal article" date="2019" name="Int. J. Syst. Evol. Microbiol.">
        <title>The Global Catalogue of Microorganisms (GCM) 10K type strain sequencing project: providing services to taxonomists for standard genome sequencing and annotation.</title>
        <authorList>
            <consortium name="The Broad Institute Genomics Platform"/>
            <consortium name="The Broad Institute Genome Sequencing Center for Infectious Disease"/>
            <person name="Wu L."/>
            <person name="Ma J."/>
        </authorList>
    </citation>
    <scope>NUCLEOTIDE SEQUENCE [LARGE SCALE GENOMIC DNA]</scope>
    <source>
        <strain evidence="2">CECT 8551</strain>
    </source>
</reference>
<comment type="caution">
    <text evidence="1">The sequence shown here is derived from an EMBL/GenBank/DDBJ whole genome shotgun (WGS) entry which is preliminary data.</text>
</comment>
<protein>
    <submittedName>
        <fullName evidence="1">Uncharacterized protein</fullName>
    </submittedName>
</protein>
<evidence type="ECO:0000313" key="1">
    <source>
        <dbReference type="EMBL" id="MFC3975170.1"/>
    </source>
</evidence>
<dbReference type="EMBL" id="JBHSAV010000003">
    <property type="protein sequence ID" value="MFC3975170.1"/>
    <property type="molecule type" value="Genomic_DNA"/>
</dbReference>
<gene>
    <name evidence="1" type="ORF">ACFOUP_02155</name>
</gene>
<sequence length="210" mass="24404">MEYHVRILDMNTTSFCSSLSDEHMDSLLAKMNITVHSTTVNKKIFLKIGLSKYSQEDACTLLINEIFGERISQTLKSYYKFKILSKPEDLFENSIHQKELLCIHNLMSIIFEKSGSIYPAINIELLINEKKPLSKTKILKMLSKGCHPESRLSNWVNTSFEENFAQQMILNFESYDFGSYKVGLNTYWMGVNDITSKEWQYLDSKEPQKL</sequence>
<name>A0ABV8EI03_9BACT</name>
<organism evidence="1 2">
    <name type="scientific">Belliella kenyensis</name>
    <dbReference type="NCBI Taxonomy" id="1472724"/>
    <lineage>
        <taxon>Bacteria</taxon>
        <taxon>Pseudomonadati</taxon>
        <taxon>Bacteroidota</taxon>
        <taxon>Cytophagia</taxon>
        <taxon>Cytophagales</taxon>
        <taxon>Cyclobacteriaceae</taxon>
        <taxon>Belliella</taxon>
    </lineage>
</organism>
<evidence type="ECO:0000313" key="2">
    <source>
        <dbReference type="Proteomes" id="UP001595766"/>
    </source>
</evidence>
<accession>A0ABV8EI03</accession>
<dbReference type="Proteomes" id="UP001595766">
    <property type="component" value="Unassembled WGS sequence"/>
</dbReference>
<keyword evidence="2" id="KW-1185">Reference proteome</keyword>
<proteinExistence type="predicted"/>